<dbReference type="Proteomes" id="UP000008068">
    <property type="component" value="Unassembled WGS sequence"/>
</dbReference>
<protein>
    <submittedName>
        <fullName evidence="1">Uncharacterized protein</fullName>
    </submittedName>
</protein>
<dbReference type="EMBL" id="GL379815">
    <property type="protein sequence ID" value="EGT45298.1"/>
    <property type="molecule type" value="Genomic_DNA"/>
</dbReference>
<dbReference type="HOGENOM" id="CLU_2656654_0_0_1"/>
<gene>
    <name evidence="1" type="ORF">CAEBREN_01076</name>
</gene>
<name>G0MW30_CAEBE</name>
<evidence type="ECO:0000313" key="1">
    <source>
        <dbReference type="EMBL" id="EGT45298.1"/>
    </source>
</evidence>
<keyword evidence="2" id="KW-1185">Reference proteome</keyword>
<reference evidence="2" key="1">
    <citation type="submission" date="2011-07" db="EMBL/GenBank/DDBJ databases">
        <authorList>
            <consortium name="Caenorhabditis brenneri Sequencing and Analysis Consortium"/>
            <person name="Wilson R.K."/>
        </authorList>
    </citation>
    <scope>NUCLEOTIDE SEQUENCE [LARGE SCALE GENOMIC DNA]</scope>
    <source>
        <strain evidence="2">PB2801</strain>
    </source>
</reference>
<dbReference type="InParanoid" id="G0MW30"/>
<accession>G0MW30</accession>
<organism evidence="2">
    <name type="scientific">Caenorhabditis brenneri</name>
    <name type="common">Nematode worm</name>
    <dbReference type="NCBI Taxonomy" id="135651"/>
    <lineage>
        <taxon>Eukaryota</taxon>
        <taxon>Metazoa</taxon>
        <taxon>Ecdysozoa</taxon>
        <taxon>Nematoda</taxon>
        <taxon>Chromadorea</taxon>
        <taxon>Rhabditida</taxon>
        <taxon>Rhabditina</taxon>
        <taxon>Rhabditomorpha</taxon>
        <taxon>Rhabditoidea</taxon>
        <taxon>Rhabditidae</taxon>
        <taxon>Peloderinae</taxon>
        <taxon>Caenorhabditis</taxon>
    </lineage>
</organism>
<dbReference type="AlphaFoldDB" id="G0MW30"/>
<proteinExistence type="predicted"/>
<evidence type="ECO:0000313" key="2">
    <source>
        <dbReference type="Proteomes" id="UP000008068"/>
    </source>
</evidence>
<sequence>MQTRLFANNSIAWDLLLQMISNLIHFSIFEEKHKLGLFPWMSQSWNNSLSNRAYDREEARRIKEENRRMDSIPFRP</sequence>